<proteinExistence type="predicted"/>
<comment type="caution">
    <text evidence="2">The sequence shown here is derived from an EMBL/GenBank/DDBJ whole genome shotgun (WGS) entry which is preliminary data.</text>
</comment>
<keyword evidence="3" id="KW-1185">Reference proteome</keyword>
<dbReference type="EMBL" id="VICG01000002">
    <property type="protein sequence ID" value="KAA8575048.1"/>
    <property type="molecule type" value="Genomic_DNA"/>
</dbReference>
<gene>
    <name evidence="2" type="ORF">EYC84_004268</name>
</gene>
<accession>A0A5M9JZS6</accession>
<organism evidence="2 3">
    <name type="scientific">Monilinia fructicola</name>
    <name type="common">Brown rot fungus</name>
    <name type="synonym">Ciboria fructicola</name>
    <dbReference type="NCBI Taxonomy" id="38448"/>
    <lineage>
        <taxon>Eukaryota</taxon>
        <taxon>Fungi</taxon>
        <taxon>Dikarya</taxon>
        <taxon>Ascomycota</taxon>
        <taxon>Pezizomycotina</taxon>
        <taxon>Leotiomycetes</taxon>
        <taxon>Helotiales</taxon>
        <taxon>Sclerotiniaceae</taxon>
        <taxon>Monilinia</taxon>
    </lineage>
</organism>
<dbReference type="Proteomes" id="UP000322873">
    <property type="component" value="Unassembled WGS sequence"/>
</dbReference>
<protein>
    <submittedName>
        <fullName evidence="2">Uncharacterized protein</fullName>
    </submittedName>
</protein>
<name>A0A5M9JZS6_MONFR</name>
<reference evidence="2 3" key="1">
    <citation type="submission" date="2019-06" db="EMBL/GenBank/DDBJ databases">
        <title>Genome Sequence of the Brown Rot Fungal Pathogen Monilinia fructicola.</title>
        <authorList>
            <person name="De Miccolis Angelini R.M."/>
            <person name="Landi L."/>
            <person name="Abate D."/>
            <person name="Pollastro S."/>
            <person name="Romanazzi G."/>
            <person name="Faretra F."/>
        </authorList>
    </citation>
    <scope>NUCLEOTIDE SEQUENCE [LARGE SCALE GENOMIC DNA]</scope>
    <source>
        <strain evidence="2 3">Mfrc123</strain>
    </source>
</reference>
<sequence length="116" mass="13410">MKRLKSQSHHSPSFVLLSNPSHPQRLTRLLRSHWSQLPRPRLRTRLPKSLLPLRLPRLPPNQLSPSQLPLLQPAPLLKFLLPHEATHIIKVASHLRNDFLLLSSGKRISLKYPKID</sequence>
<evidence type="ECO:0000256" key="1">
    <source>
        <dbReference type="SAM" id="MobiDB-lite"/>
    </source>
</evidence>
<feature type="region of interest" description="Disordered" evidence="1">
    <location>
        <begin position="1"/>
        <end position="20"/>
    </location>
</feature>
<evidence type="ECO:0000313" key="2">
    <source>
        <dbReference type="EMBL" id="KAA8575048.1"/>
    </source>
</evidence>
<dbReference type="AlphaFoldDB" id="A0A5M9JZS6"/>
<evidence type="ECO:0000313" key="3">
    <source>
        <dbReference type="Proteomes" id="UP000322873"/>
    </source>
</evidence>